<organism evidence="1 2">
    <name type="scientific">Pseudomonas endophytica</name>
    <dbReference type="NCBI Taxonomy" id="1563157"/>
    <lineage>
        <taxon>Bacteria</taxon>
        <taxon>Pseudomonadati</taxon>
        <taxon>Pseudomonadota</taxon>
        <taxon>Gammaproteobacteria</taxon>
        <taxon>Pseudomonadales</taxon>
        <taxon>Pseudomonadaceae</taxon>
        <taxon>Pseudomonas</taxon>
    </lineage>
</organism>
<accession>A0A0Q0YY22</accession>
<evidence type="ECO:0000313" key="1">
    <source>
        <dbReference type="EMBL" id="KQB54545.1"/>
    </source>
</evidence>
<dbReference type="RefSeq" id="WP_055102041.1">
    <property type="nucleotide sequence ID" value="NZ_LLWH01000068.1"/>
</dbReference>
<sequence length="306" mass="34664">MKKARTYTGDQICRSLLQKAIRRGAVDVAESATIHLIQKGETAWLKNRLGVIAFEETWAFAAKLQFTTNEELLIKQYKELASSSKNKNAAGLGSLGYELSKGAGSILLKNEPTNKHIKIIAEAVRRPDDFWRWVRQLKSDQEGLEFLEKAESGFKLAGWPWDKAFAIASAYLFVTDDVPVVTRFNYSTPVSFPFWVAIDKHTTIGKRALAKCAEKFNLDKATLGWVQFYLESAKCANLQPSPWWEREKSWRFETEGVGRGKAEIIWRDSSIFLHELLASQEAALKIELEHSSNVYQSTLKTQGNLI</sequence>
<reference evidence="1 2" key="1">
    <citation type="submission" date="2015-10" db="EMBL/GenBank/DDBJ databases">
        <title>Pseudomonas helleri sp. nov. and Pseudomonas weihenstephanensis sp. nov., isolated from raw cows milk.</title>
        <authorList>
            <person name="Von Neubeck M."/>
            <person name="Huptas C."/>
            <person name="Wenning M."/>
            <person name="Scherer S."/>
        </authorList>
    </citation>
    <scope>NUCLEOTIDE SEQUENCE [LARGE SCALE GENOMIC DNA]</scope>
    <source>
        <strain evidence="1 2">BSTT44</strain>
    </source>
</reference>
<evidence type="ECO:0000313" key="2">
    <source>
        <dbReference type="Proteomes" id="UP000050342"/>
    </source>
</evidence>
<name>A0A0Q0YY22_9PSED</name>
<dbReference type="Gene3D" id="1.20.272.10">
    <property type="match status" value="1"/>
</dbReference>
<keyword evidence="2" id="KW-1185">Reference proteome</keyword>
<dbReference type="EMBL" id="LLWH01000068">
    <property type="protein sequence ID" value="KQB54545.1"/>
    <property type="molecule type" value="Genomic_DNA"/>
</dbReference>
<comment type="caution">
    <text evidence="1">The sequence shown here is derived from an EMBL/GenBank/DDBJ whole genome shotgun (WGS) entry which is preliminary data.</text>
</comment>
<dbReference type="Proteomes" id="UP000050342">
    <property type="component" value="Unassembled WGS sequence"/>
</dbReference>
<gene>
    <name evidence="1" type="ORF">AQS70_07110</name>
</gene>
<dbReference type="STRING" id="1563157.AQS70_07110"/>
<dbReference type="AlphaFoldDB" id="A0A0Q0YY22"/>
<protein>
    <submittedName>
        <fullName evidence="1">Uncharacterized protein</fullName>
    </submittedName>
</protein>
<dbReference type="OrthoDB" id="6862398at2"/>
<proteinExistence type="predicted"/>